<reference evidence="1 2" key="1">
    <citation type="submission" date="2017-10" db="EMBL/GenBank/DDBJ databases">
        <title>Nyctiphanis sp. nov., isolated from the stomach of the euphausiid Nyctiphanes simplex (Hansen, 1911) in the Gulf of California.</title>
        <authorList>
            <person name="Gomez-Gil B."/>
            <person name="Aguilar-Mendez M."/>
            <person name="Lopez-Cortes A."/>
            <person name="Gomez-Gutierrez J."/>
            <person name="Roque A."/>
            <person name="Lang E."/>
            <person name="Gonzalez-Castillo A."/>
        </authorList>
    </citation>
    <scope>NUCLEOTIDE SEQUENCE [LARGE SCALE GENOMIC DNA]</scope>
    <source>
        <strain evidence="1 2">CAIM 600</strain>
    </source>
</reference>
<dbReference type="AlphaFoldDB" id="A0A4Q0YSE9"/>
<proteinExistence type="predicted"/>
<keyword evidence="2" id="KW-1185">Reference proteome</keyword>
<dbReference type="EMBL" id="PEIB01000004">
    <property type="protein sequence ID" value="RXJ74167.1"/>
    <property type="molecule type" value="Genomic_DNA"/>
</dbReference>
<gene>
    <name evidence="1" type="ORF">CS022_06005</name>
</gene>
<accession>A0A4Q0YSE9</accession>
<evidence type="ECO:0000313" key="1">
    <source>
        <dbReference type="EMBL" id="RXJ74167.1"/>
    </source>
</evidence>
<evidence type="ECO:0000313" key="2">
    <source>
        <dbReference type="Proteomes" id="UP000290287"/>
    </source>
</evidence>
<comment type="caution">
    <text evidence="1">The sequence shown here is derived from an EMBL/GenBank/DDBJ whole genome shotgun (WGS) entry which is preliminary data.</text>
</comment>
<organism evidence="1 2">
    <name type="scientific">Veronia nyctiphanis</name>
    <dbReference type="NCBI Taxonomy" id="1278244"/>
    <lineage>
        <taxon>Bacteria</taxon>
        <taxon>Pseudomonadati</taxon>
        <taxon>Pseudomonadota</taxon>
        <taxon>Gammaproteobacteria</taxon>
        <taxon>Vibrionales</taxon>
        <taxon>Vibrionaceae</taxon>
        <taxon>Veronia</taxon>
    </lineage>
</organism>
<sequence>MKLFTMLRVPRTLGGRTMKIATDPLKFWLKELPMNLSGQYQSIEDMGLPRERKIYKNVIFRRCFKQSTDPLT</sequence>
<protein>
    <submittedName>
        <fullName evidence="1">Uncharacterized protein</fullName>
    </submittedName>
</protein>
<dbReference type="Proteomes" id="UP000290287">
    <property type="component" value="Unassembled WGS sequence"/>
</dbReference>
<name>A0A4Q0YSE9_9GAMM</name>